<dbReference type="Proteomes" id="UP000603352">
    <property type="component" value="Unassembled WGS sequence"/>
</dbReference>
<dbReference type="EMBL" id="BMDZ01000022">
    <property type="protein sequence ID" value="GGB40155.1"/>
    <property type="molecule type" value="Genomic_DNA"/>
</dbReference>
<accession>A0ABQ1IIW3</accession>
<dbReference type="Pfam" id="PF13419">
    <property type="entry name" value="HAD_2"/>
    <property type="match status" value="1"/>
</dbReference>
<evidence type="ECO:0000256" key="3">
    <source>
        <dbReference type="ARBA" id="ARBA00006171"/>
    </source>
</evidence>
<comment type="pathway">
    <text evidence="2">Organic acid metabolism; glycolate biosynthesis; glycolate from 2-phosphoglycolate: step 1/1.</text>
</comment>
<comment type="similarity">
    <text evidence="3">Belongs to the HAD-like hydrolase superfamily. CbbY/CbbZ/Gph/YieH family.</text>
</comment>
<dbReference type="Gene3D" id="3.40.50.1000">
    <property type="entry name" value="HAD superfamily/HAD-like"/>
    <property type="match status" value="1"/>
</dbReference>
<dbReference type="SFLD" id="SFLDG01129">
    <property type="entry name" value="C1.5:_HAD__Beta-PGM__Phosphata"/>
    <property type="match status" value="1"/>
</dbReference>
<dbReference type="SFLD" id="SFLDS00003">
    <property type="entry name" value="Haloacid_Dehalogenase"/>
    <property type="match status" value="1"/>
</dbReference>
<comment type="caution">
    <text evidence="5">The sequence shown here is derived from an EMBL/GenBank/DDBJ whole genome shotgun (WGS) entry which is preliminary data.</text>
</comment>
<protein>
    <recommendedName>
        <fullName evidence="4">phosphoglycolate phosphatase</fullName>
        <ecNumber evidence="4">3.1.3.18</ecNumber>
    </recommendedName>
</protein>
<evidence type="ECO:0000256" key="2">
    <source>
        <dbReference type="ARBA" id="ARBA00004818"/>
    </source>
</evidence>
<dbReference type="InterPro" id="IPR023214">
    <property type="entry name" value="HAD_sf"/>
</dbReference>
<dbReference type="Gene3D" id="1.10.150.240">
    <property type="entry name" value="Putative phosphatase, domain 2"/>
    <property type="match status" value="1"/>
</dbReference>
<dbReference type="PANTHER" id="PTHR43434">
    <property type="entry name" value="PHOSPHOGLYCOLATE PHOSPHATASE"/>
    <property type="match status" value="1"/>
</dbReference>
<dbReference type="InterPro" id="IPR036412">
    <property type="entry name" value="HAD-like_sf"/>
</dbReference>
<sequence length="236" mass="24385">MTRPALILDLDGTVVDAVPDFAAAMNRLMAELRLRSVTGPEIAGYLGDGPRKLVERVLAARGLPMIEAAHDRFLADYTAHAAELTTAFAGVAETLDAFRAAGWAVLVCTKKPEAATRAMLAGLSLLDRFDGIGAGDSFAVSKPDPRHLTMTLAAAGLDHAPAVMVGDHANDVAAARGAGLPCIFAGWGHGPARMAEGADLVAARFTDLVRLAPQVLAARGLTVSAPQGIDGVTGQN</sequence>
<evidence type="ECO:0000313" key="6">
    <source>
        <dbReference type="Proteomes" id="UP000603352"/>
    </source>
</evidence>
<evidence type="ECO:0000256" key="4">
    <source>
        <dbReference type="ARBA" id="ARBA00013078"/>
    </source>
</evidence>
<name>A0ABQ1IIW3_9PROT</name>
<comment type="catalytic activity">
    <reaction evidence="1">
        <text>2-phosphoglycolate + H2O = glycolate + phosphate</text>
        <dbReference type="Rhea" id="RHEA:14369"/>
        <dbReference type="ChEBI" id="CHEBI:15377"/>
        <dbReference type="ChEBI" id="CHEBI:29805"/>
        <dbReference type="ChEBI" id="CHEBI:43474"/>
        <dbReference type="ChEBI" id="CHEBI:58033"/>
        <dbReference type="EC" id="3.1.3.18"/>
    </reaction>
</comment>
<evidence type="ECO:0000313" key="5">
    <source>
        <dbReference type="EMBL" id="GGB40155.1"/>
    </source>
</evidence>
<dbReference type="InterPro" id="IPR023198">
    <property type="entry name" value="PGP-like_dom2"/>
</dbReference>
<evidence type="ECO:0000256" key="1">
    <source>
        <dbReference type="ARBA" id="ARBA00000830"/>
    </source>
</evidence>
<dbReference type="PANTHER" id="PTHR43434:SF1">
    <property type="entry name" value="PHOSPHOGLYCOLATE PHOSPHATASE"/>
    <property type="match status" value="1"/>
</dbReference>
<keyword evidence="6" id="KW-1185">Reference proteome</keyword>
<dbReference type="RefSeq" id="WP_188577742.1">
    <property type="nucleotide sequence ID" value="NZ_BMDZ01000022.1"/>
</dbReference>
<gene>
    <name evidence="5" type="ORF">GCM10011505_22080</name>
</gene>
<dbReference type="EC" id="3.1.3.18" evidence="4"/>
<dbReference type="InterPro" id="IPR050155">
    <property type="entry name" value="HAD-like_hydrolase_sf"/>
</dbReference>
<dbReference type="InterPro" id="IPR041492">
    <property type="entry name" value="HAD_2"/>
</dbReference>
<dbReference type="SUPFAM" id="SSF56784">
    <property type="entry name" value="HAD-like"/>
    <property type="match status" value="1"/>
</dbReference>
<organism evidence="5 6">
    <name type="scientific">Tistrella bauzanensis</name>
    <dbReference type="NCBI Taxonomy" id="657419"/>
    <lineage>
        <taxon>Bacteria</taxon>
        <taxon>Pseudomonadati</taxon>
        <taxon>Pseudomonadota</taxon>
        <taxon>Alphaproteobacteria</taxon>
        <taxon>Geminicoccales</taxon>
        <taxon>Geminicoccaceae</taxon>
        <taxon>Tistrella</taxon>
    </lineage>
</organism>
<reference evidence="6" key="1">
    <citation type="journal article" date="2019" name="Int. J. Syst. Evol. Microbiol.">
        <title>The Global Catalogue of Microorganisms (GCM) 10K type strain sequencing project: providing services to taxonomists for standard genome sequencing and annotation.</title>
        <authorList>
            <consortium name="The Broad Institute Genomics Platform"/>
            <consortium name="The Broad Institute Genome Sequencing Center for Infectious Disease"/>
            <person name="Wu L."/>
            <person name="Ma J."/>
        </authorList>
    </citation>
    <scope>NUCLEOTIDE SEQUENCE [LARGE SCALE GENOMIC DNA]</scope>
    <source>
        <strain evidence="6">CGMCC 1.10188</strain>
    </source>
</reference>
<proteinExistence type="inferred from homology"/>